<proteinExistence type="inferred from homology"/>
<evidence type="ECO:0000256" key="12">
    <source>
        <dbReference type="ARBA" id="ARBA00022741"/>
    </source>
</evidence>
<comment type="pathway">
    <text evidence="6">Cofactor biosynthesis; adenosylcobalamin biosynthesis; adenosylcobalamin from cob(II)yrinate a,c-diamide: step 5/7.</text>
</comment>
<dbReference type="PANTHER" id="PTHR34848">
    <property type="match status" value="1"/>
</dbReference>
<sequence length="90" mass="9736">MGRTQDITSPRDPDFPNRLIFAPTGERAGGVHRDSVLLLGGARSGKSSLAVDFAKRFGGPVTFIATAEPGDDEMAARIVDHQQQRPSEWT</sequence>
<name>A0A3B0RYC0_9ZZZZ</name>
<gene>
    <name evidence="18" type="ORF">MNBD_ACTINO01-95</name>
</gene>
<evidence type="ECO:0000256" key="14">
    <source>
        <dbReference type="ARBA" id="ARBA00022840"/>
    </source>
</evidence>
<evidence type="ECO:0000256" key="3">
    <source>
        <dbReference type="ARBA" id="ARBA00001522"/>
    </source>
</evidence>
<evidence type="ECO:0000256" key="13">
    <source>
        <dbReference type="ARBA" id="ARBA00022777"/>
    </source>
</evidence>
<dbReference type="EC" id="2.7.7.62" evidence="9"/>
<evidence type="ECO:0000256" key="15">
    <source>
        <dbReference type="ARBA" id="ARBA00023134"/>
    </source>
</evidence>
<evidence type="ECO:0000256" key="17">
    <source>
        <dbReference type="ARBA" id="ARBA00030571"/>
    </source>
</evidence>
<dbReference type="EC" id="2.7.1.156" evidence="8"/>
<dbReference type="InterPro" id="IPR027417">
    <property type="entry name" value="P-loop_NTPase"/>
</dbReference>
<comment type="pathway">
    <text evidence="5">Cofactor biosynthesis; adenosylcobalamin biosynthesis; adenosylcobalamin from cob(II)yrinate a,c-diamide: step 6/7.</text>
</comment>
<comment type="function">
    <text evidence="4">Catalyzes ATP-dependent phosphorylation of adenosylcobinamide and addition of GMP to adenosylcobinamide phosphate.</text>
</comment>
<dbReference type="GO" id="GO:0008820">
    <property type="term" value="F:cobinamide phosphate guanylyltransferase activity"/>
    <property type="evidence" value="ECO:0007669"/>
    <property type="project" value="UniProtKB-EC"/>
</dbReference>
<dbReference type="Gene3D" id="3.40.50.300">
    <property type="entry name" value="P-loop containing nucleotide triphosphate hydrolases"/>
    <property type="match status" value="1"/>
</dbReference>
<dbReference type="GO" id="GO:0043752">
    <property type="term" value="F:adenosylcobinamide kinase activity"/>
    <property type="evidence" value="ECO:0007669"/>
    <property type="project" value="UniProtKB-EC"/>
</dbReference>
<dbReference type="EMBL" id="UOEI01000195">
    <property type="protein sequence ID" value="VAV96999.1"/>
    <property type="molecule type" value="Genomic_DNA"/>
</dbReference>
<dbReference type="GO" id="GO:0005524">
    <property type="term" value="F:ATP binding"/>
    <property type="evidence" value="ECO:0007669"/>
    <property type="project" value="UniProtKB-KW"/>
</dbReference>
<dbReference type="Pfam" id="PF02283">
    <property type="entry name" value="CobU"/>
    <property type="match status" value="1"/>
</dbReference>
<evidence type="ECO:0000256" key="10">
    <source>
        <dbReference type="ARBA" id="ARBA00022573"/>
    </source>
</evidence>
<dbReference type="GO" id="GO:0005525">
    <property type="term" value="F:GTP binding"/>
    <property type="evidence" value="ECO:0007669"/>
    <property type="project" value="UniProtKB-KW"/>
</dbReference>
<keyword evidence="18" id="KW-0548">Nucleotidyltransferase</keyword>
<dbReference type="PANTHER" id="PTHR34848:SF1">
    <property type="entry name" value="BIFUNCTIONAL ADENOSYLCOBALAMIN BIOSYNTHESIS PROTEIN COBU"/>
    <property type="match status" value="1"/>
</dbReference>
<keyword evidence="11 18" id="KW-0808">Transferase</keyword>
<evidence type="ECO:0000256" key="9">
    <source>
        <dbReference type="ARBA" id="ARBA00012523"/>
    </source>
</evidence>
<evidence type="ECO:0000256" key="6">
    <source>
        <dbReference type="ARBA" id="ARBA00005159"/>
    </source>
</evidence>
<evidence type="ECO:0000256" key="16">
    <source>
        <dbReference type="ARBA" id="ARBA00029570"/>
    </source>
</evidence>
<feature type="non-terminal residue" evidence="18">
    <location>
        <position position="90"/>
    </location>
</feature>
<evidence type="ECO:0000256" key="8">
    <source>
        <dbReference type="ARBA" id="ARBA00012016"/>
    </source>
</evidence>
<evidence type="ECO:0000256" key="2">
    <source>
        <dbReference type="ARBA" id="ARBA00000711"/>
    </source>
</evidence>
<evidence type="ECO:0000256" key="11">
    <source>
        <dbReference type="ARBA" id="ARBA00022679"/>
    </source>
</evidence>
<comment type="catalytic activity">
    <reaction evidence="3">
        <text>adenosylcob(III)inamide + GTP = adenosylcob(III)inamide phosphate + GDP + H(+)</text>
        <dbReference type="Rhea" id="RHEA:15765"/>
        <dbReference type="ChEBI" id="CHEBI:2480"/>
        <dbReference type="ChEBI" id="CHEBI:15378"/>
        <dbReference type="ChEBI" id="CHEBI:37565"/>
        <dbReference type="ChEBI" id="CHEBI:58189"/>
        <dbReference type="ChEBI" id="CHEBI:58502"/>
        <dbReference type="EC" id="2.7.1.156"/>
    </reaction>
</comment>
<comment type="similarity">
    <text evidence="7">Belongs to the CobU/CobP family.</text>
</comment>
<evidence type="ECO:0000256" key="1">
    <source>
        <dbReference type="ARBA" id="ARBA00000312"/>
    </source>
</evidence>
<keyword evidence="12" id="KW-0547">Nucleotide-binding</keyword>
<keyword evidence="14" id="KW-0067">ATP-binding</keyword>
<keyword evidence="13 18" id="KW-0418">Kinase</keyword>
<accession>A0A3B0RYC0</accession>
<keyword evidence="10" id="KW-0169">Cobalamin biosynthesis</keyword>
<comment type="catalytic activity">
    <reaction evidence="2">
        <text>adenosylcob(III)inamide phosphate + GTP + H(+) = adenosylcob(III)inamide-GDP + diphosphate</text>
        <dbReference type="Rhea" id="RHEA:22712"/>
        <dbReference type="ChEBI" id="CHEBI:15378"/>
        <dbReference type="ChEBI" id="CHEBI:33019"/>
        <dbReference type="ChEBI" id="CHEBI:37565"/>
        <dbReference type="ChEBI" id="CHEBI:58502"/>
        <dbReference type="ChEBI" id="CHEBI:60487"/>
        <dbReference type="EC" id="2.7.7.62"/>
    </reaction>
</comment>
<keyword evidence="15" id="KW-0342">GTP-binding</keyword>
<evidence type="ECO:0000256" key="7">
    <source>
        <dbReference type="ARBA" id="ARBA00007490"/>
    </source>
</evidence>
<evidence type="ECO:0000256" key="4">
    <source>
        <dbReference type="ARBA" id="ARBA00003889"/>
    </source>
</evidence>
<reference evidence="18" key="1">
    <citation type="submission" date="2018-06" db="EMBL/GenBank/DDBJ databases">
        <authorList>
            <person name="Zhirakovskaya E."/>
        </authorList>
    </citation>
    <scope>NUCLEOTIDE SEQUENCE</scope>
</reference>
<dbReference type="InterPro" id="IPR003203">
    <property type="entry name" value="CobU/CobP"/>
</dbReference>
<dbReference type="GO" id="GO:0009236">
    <property type="term" value="P:cobalamin biosynthetic process"/>
    <property type="evidence" value="ECO:0007669"/>
    <property type="project" value="UniProtKB-KW"/>
</dbReference>
<dbReference type="AlphaFoldDB" id="A0A3B0RYC0"/>
<evidence type="ECO:0000313" key="18">
    <source>
        <dbReference type="EMBL" id="VAV96999.1"/>
    </source>
</evidence>
<comment type="catalytic activity">
    <reaction evidence="1">
        <text>adenosylcob(III)inamide + ATP = adenosylcob(III)inamide phosphate + ADP + H(+)</text>
        <dbReference type="Rhea" id="RHEA:15769"/>
        <dbReference type="ChEBI" id="CHEBI:2480"/>
        <dbReference type="ChEBI" id="CHEBI:15378"/>
        <dbReference type="ChEBI" id="CHEBI:30616"/>
        <dbReference type="ChEBI" id="CHEBI:58502"/>
        <dbReference type="ChEBI" id="CHEBI:456216"/>
        <dbReference type="EC" id="2.7.1.156"/>
    </reaction>
</comment>
<dbReference type="SUPFAM" id="SSF52540">
    <property type="entry name" value="P-loop containing nucleoside triphosphate hydrolases"/>
    <property type="match status" value="1"/>
</dbReference>
<organism evidence="18">
    <name type="scientific">hydrothermal vent metagenome</name>
    <dbReference type="NCBI Taxonomy" id="652676"/>
    <lineage>
        <taxon>unclassified sequences</taxon>
        <taxon>metagenomes</taxon>
        <taxon>ecological metagenomes</taxon>
    </lineage>
</organism>
<evidence type="ECO:0000256" key="5">
    <source>
        <dbReference type="ARBA" id="ARBA00004692"/>
    </source>
</evidence>
<protein>
    <recommendedName>
        <fullName evidence="16">Adenosylcobinamide kinase</fullName>
        <ecNumber evidence="8">2.7.1.156</ecNumber>
        <ecNumber evidence="9">2.7.7.62</ecNumber>
    </recommendedName>
    <alternativeName>
        <fullName evidence="17">Adenosylcobinamide-phosphate guanylyltransferase</fullName>
    </alternativeName>
</protein>